<evidence type="ECO:0000313" key="2">
    <source>
        <dbReference type="EMBL" id="PFH32995.1"/>
    </source>
</evidence>
<dbReference type="EMBL" id="NWUJ01000009">
    <property type="protein sequence ID" value="PFH32995.1"/>
    <property type="molecule type" value="Genomic_DNA"/>
</dbReference>
<dbReference type="InterPro" id="IPR007226">
    <property type="entry name" value="SRS_dom"/>
</dbReference>
<proteinExistence type="predicted"/>
<dbReference type="InterPro" id="IPR036755">
    <property type="entry name" value="SRS_dom_sf"/>
</dbReference>
<comment type="caution">
    <text evidence="2">The sequence shown here is derived from an EMBL/GenBank/DDBJ whole genome shotgun (WGS) entry which is preliminary data.</text>
</comment>
<dbReference type="AlphaFoldDB" id="A0A2A9M4V4"/>
<accession>A0A2A9M4V4</accession>
<dbReference type="Pfam" id="PF04092">
    <property type="entry name" value="SAG"/>
    <property type="match status" value="1"/>
</dbReference>
<evidence type="ECO:0000313" key="3">
    <source>
        <dbReference type="Proteomes" id="UP000224006"/>
    </source>
</evidence>
<keyword evidence="3" id="KW-1185">Reference proteome</keyword>
<dbReference type="GO" id="GO:0016020">
    <property type="term" value="C:membrane"/>
    <property type="evidence" value="ECO:0007669"/>
    <property type="project" value="InterPro"/>
</dbReference>
<dbReference type="GeneID" id="40313120"/>
<feature type="domain" description="SRS" evidence="1">
    <location>
        <begin position="251"/>
        <end position="314"/>
    </location>
</feature>
<name>A0A2A9M4V4_BESBE</name>
<dbReference type="Proteomes" id="UP000224006">
    <property type="component" value="Chromosome VIII"/>
</dbReference>
<dbReference type="VEuPathDB" id="ToxoDB:BESB_081940"/>
<reference evidence="2 3" key="1">
    <citation type="submission" date="2017-09" db="EMBL/GenBank/DDBJ databases">
        <title>Genome sequencing of Besnoitia besnoiti strain Bb-Ger1.</title>
        <authorList>
            <person name="Schares G."/>
            <person name="Venepally P."/>
            <person name="Lorenzi H.A."/>
        </authorList>
    </citation>
    <scope>NUCLEOTIDE SEQUENCE [LARGE SCALE GENOMIC DNA]</scope>
    <source>
        <strain evidence="2 3">Bb-Ger1</strain>
    </source>
</reference>
<dbReference type="Gene3D" id="2.60.40.1320">
    <property type="entry name" value="SRS domain"/>
    <property type="match status" value="2"/>
</dbReference>
<sequence>MSKAAEFKALGGCGSRAFSLVCILPLLFYSGFVLTEEAAGGSAAAQEARSCRAEADTTVVFQAEDSERGLKCPDGWKLEPSDKSYAYQEGSDSEKSLDDIFTGRKLNGSKPAFSSTHPAGGNRKKATWYYRCIRENTTTTTTPTTLTPTRLQPHYNYHYNHQNNHHSGTIYHCNCHPKFSRTPRQARMSLKRTLTLATRTAVVAEAEVEAEVESAVLATRPMTTRNYVMRTAKLTYRVRKPEWWEALAVMLNKDKSLADKPEAPAKNTSYVLRVDELPAEQQALCYKCVAASKDGGHDARSEEAAQECRVKIAVSSSALSPSVLSAVSLSALGFVALALGSL</sequence>
<protein>
    <recommendedName>
        <fullName evidence="1">SRS domain-containing protein</fullName>
    </recommendedName>
</protein>
<evidence type="ECO:0000259" key="1">
    <source>
        <dbReference type="Pfam" id="PF04092"/>
    </source>
</evidence>
<organism evidence="2 3">
    <name type="scientific">Besnoitia besnoiti</name>
    <name type="common">Apicomplexan protozoan</name>
    <dbReference type="NCBI Taxonomy" id="94643"/>
    <lineage>
        <taxon>Eukaryota</taxon>
        <taxon>Sar</taxon>
        <taxon>Alveolata</taxon>
        <taxon>Apicomplexa</taxon>
        <taxon>Conoidasida</taxon>
        <taxon>Coccidia</taxon>
        <taxon>Eucoccidiorida</taxon>
        <taxon>Eimeriorina</taxon>
        <taxon>Sarcocystidae</taxon>
        <taxon>Besnoitia</taxon>
    </lineage>
</organism>
<dbReference type="KEGG" id="bbes:BESB_081940"/>
<gene>
    <name evidence="2" type="ORF">BESB_081940</name>
</gene>
<dbReference type="RefSeq" id="XP_029217004.1">
    <property type="nucleotide sequence ID" value="XM_029366544.1"/>
</dbReference>
<dbReference type="OrthoDB" id="331015at2759"/>